<evidence type="ECO:0000256" key="1">
    <source>
        <dbReference type="SAM" id="MobiDB-lite"/>
    </source>
</evidence>
<comment type="caution">
    <text evidence="2">The sequence shown here is derived from an EMBL/GenBank/DDBJ whole genome shotgun (WGS) entry which is preliminary data.</text>
</comment>
<gene>
    <name evidence="2" type="ORF">Pme01_32980</name>
</gene>
<keyword evidence="3" id="KW-1185">Reference proteome</keyword>
<evidence type="ECO:0000313" key="3">
    <source>
        <dbReference type="Proteomes" id="UP000599074"/>
    </source>
</evidence>
<feature type="region of interest" description="Disordered" evidence="1">
    <location>
        <begin position="74"/>
        <end position="96"/>
    </location>
</feature>
<dbReference type="Proteomes" id="UP000599074">
    <property type="component" value="Unassembled WGS sequence"/>
</dbReference>
<sequence>MRHHYLPLEGTGCGADTSVFSLGSAPQFDEVAIAGKRLIAATDEIVIRAALTLLHLADEIPADMHQQSERLLGQSALHPTLAQPGAEEMHRRQRRL</sequence>
<dbReference type="AlphaFoldDB" id="A0A8J3TDV5"/>
<organism evidence="2 3">
    <name type="scientific">Planosporangium mesophilum</name>
    <dbReference type="NCBI Taxonomy" id="689768"/>
    <lineage>
        <taxon>Bacteria</taxon>
        <taxon>Bacillati</taxon>
        <taxon>Actinomycetota</taxon>
        <taxon>Actinomycetes</taxon>
        <taxon>Micromonosporales</taxon>
        <taxon>Micromonosporaceae</taxon>
        <taxon>Planosporangium</taxon>
    </lineage>
</organism>
<dbReference type="EMBL" id="BOON01000031">
    <property type="protein sequence ID" value="GII23701.1"/>
    <property type="molecule type" value="Genomic_DNA"/>
</dbReference>
<protein>
    <submittedName>
        <fullName evidence="2">Uncharacterized protein</fullName>
    </submittedName>
</protein>
<name>A0A8J3TDV5_9ACTN</name>
<proteinExistence type="predicted"/>
<reference evidence="2" key="1">
    <citation type="submission" date="2021-01" db="EMBL/GenBank/DDBJ databases">
        <title>Whole genome shotgun sequence of Planosporangium mesophilum NBRC 109066.</title>
        <authorList>
            <person name="Komaki H."/>
            <person name="Tamura T."/>
        </authorList>
    </citation>
    <scope>NUCLEOTIDE SEQUENCE</scope>
    <source>
        <strain evidence="2">NBRC 109066</strain>
    </source>
</reference>
<evidence type="ECO:0000313" key="2">
    <source>
        <dbReference type="EMBL" id="GII23701.1"/>
    </source>
</evidence>
<accession>A0A8J3TDV5</accession>